<comment type="cofactor">
    <cofactor evidence="1">
        <name>heme</name>
        <dbReference type="ChEBI" id="CHEBI:30413"/>
    </cofactor>
</comment>
<evidence type="ECO:0000313" key="8">
    <source>
        <dbReference type="EMBL" id="TKW53255.1"/>
    </source>
</evidence>
<dbReference type="InterPro" id="IPR001128">
    <property type="entry name" value="Cyt_P450"/>
</dbReference>
<keyword evidence="7 8" id="KW-0503">Monooxygenase</keyword>
<reference evidence="8 9" key="1">
    <citation type="journal article" date="2019" name="PLoS ONE">
        <title>Comparative genome analysis indicates high evolutionary potential of pathogenicity genes in Colletotrichum tanaceti.</title>
        <authorList>
            <person name="Lelwala R.V."/>
            <person name="Korhonen P.K."/>
            <person name="Young N.D."/>
            <person name="Scott J.B."/>
            <person name="Ades P.A."/>
            <person name="Gasser R.B."/>
            <person name="Taylor P.W.J."/>
        </authorList>
    </citation>
    <scope>NUCLEOTIDE SEQUENCE [LARGE SCALE GENOMIC DNA]</scope>
    <source>
        <strain evidence="8">BRIP57314</strain>
    </source>
</reference>
<comment type="pathway">
    <text evidence="2">Secondary metabolite biosynthesis.</text>
</comment>
<keyword evidence="9" id="KW-1185">Reference proteome</keyword>
<dbReference type="Proteomes" id="UP000310108">
    <property type="component" value="Unassembled WGS sequence"/>
</dbReference>
<dbReference type="EMBL" id="PJEX01000194">
    <property type="protein sequence ID" value="TKW53255.1"/>
    <property type="molecule type" value="Genomic_DNA"/>
</dbReference>
<evidence type="ECO:0000256" key="7">
    <source>
        <dbReference type="ARBA" id="ARBA00023033"/>
    </source>
</evidence>
<proteinExistence type="predicted"/>
<gene>
    <name evidence="8" type="primary">stcS</name>
    <name evidence="8" type="ORF">CTA1_6761</name>
</gene>
<name>A0A4U6XCD8_9PEZI</name>
<keyword evidence="6" id="KW-0408">Iron</keyword>
<keyword evidence="5" id="KW-0560">Oxidoreductase</keyword>
<evidence type="ECO:0000256" key="4">
    <source>
        <dbReference type="ARBA" id="ARBA00022723"/>
    </source>
</evidence>
<dbReference type="InterPro" id="IPR036396">
    <property type="entry name" value="Cyt_P450_sf"/>
</dbReference>
<keyword evidence="4" id="KW-0479">Metal-binding</keyword>
<organism evidence="8 9">
    <name type="scientific">Colletotrichum tanaceti</name>
    <dbReference type="NCBI Taxonomy" id="1306861"/>
    <lineage>
        <taxon>Eukaryota</taxon>
        <taxon>Fungi</taxon>
        <taxon>Dikarya</taxon>
        <taxon>Ascomycota</taxon>
        <taxon>Pezizomycotina</taxon>
        <taxon>Sordariomycetes</taxon>
        <taxon>Hypocreomycetidae</taxon>
        <taxon>Glomerellales</taxon>
        <taxon>Glomerellaceae</taxon>
        <taxon>Colletotrichum</taxon>
        <taxon>Colletotrichum destructivum species complex</taxon>
    </lineage>
</organism>
<protein>
    <submittedName>
        <fullName evidence="8">Putative sterigmatocystin biosynthesismonooxygenase</fullName>
    </submittedName>
</protein>
<dbReference type="AlphaFoldDB" id="A0A4U6XCD8"/>
<dbReference type="STRING" id="1306861.A0A4U6XCD8"/>
<evidence type="ECO:0000313" key="9">
    <source>
        <dbReference type="Proteomes" id="UP000310108"/>
    </source>
</evidence>
<accession>A0A4U6XCD8</accession>
<dbReference type="Gene3D" id="1.10.630.10">
    <property type="entry name" value="Cytochrome P450"/>
    <property type="match status" value="1"/>
</dbReference>
<dbReference type="GO" id="GO:0016705">
    <property type="term" value="F:oxidoreductase activity, acting on paired donors, with incorporation or reduction of molecular oxygen"/>
    <property type="evidence" value="ECO:0007669"/>
    <property type="project" value="InterPro"/>
</dbReference>
<evidence type="ECO:0000256" key="1">
    <source>
        <dbReference type="ARBA" id="ARBA00001971"/>
    </source>
</evidence>
<evidence type="ECO:0000256" key="5">
    <source>
        <dbReference type="ARBA" id="ARBA00023002"/>
    </source>
</evidence>
<keyword evidence="3" id="KW-0349">Heme</keyword>
<dbReference type="Pfam" id="PF00067">
    <property type="entry name" value="p450"/>
    <property type="match status" value="1"/>
</dbReference>
<comment type="caution">
    <text evidence="8">The sequence shown here is derived from an EMBL/GenBank/DDBJ whole genome shotgun (WGS) entry which is preliminary data.</text>
</comment>
<evidence type="ECO:0000256" key="2">
    <source>
        <dbReference type="ARBA" id="ARBA00005179"/>
    </source>
</evidence>
<dbReference type="GO" id="GO:0004497">
    <property type="term" value="F:monooxygenase activity"/>
    <property type="evidence" value="ECO:0007669"/>
    <property type="project" value="UniProtKB-KW"/>
</dbReference>
<evidence type="ECO:0000256" key="3">
    <source>
        <dbReference type="ARBA" id="ARBA00022617"/>
    </source>
</evidence>
<dbReference type="GO" id="GO:0005506">
    <property type="term" value="F:iron ion binding"/>
    <property type="evidence" value="ECO:0007669"/>
    <property type="project" value="InterPro"/>
</dbReference>
<dbReference type="SUPFAM" id="SSF48264">
    <property type="entry name" value="Cytochrome P450"/>
    <property type="match status" value="1"/>
</dbReference>
<dbReference type="OrthoDB" id="10029320at2759"/>
<dbReference type="PANTHER" id="PTHR24305">
    <property type="entry name" value="CYTOCHROME P450"/>
    <property type="match status" value="1"/>
</dbReference>
<dbReference type="GO" id="GO:0020037">
    <property type="term" value="F:heme binding"/>
    <property type="evidence" value="ECO:0007669"/>
    <property type="project" value="InterPro"/>
</dbReference>
<dbReference type="InterPro" id="IPR050121">
    <property type="entry name" value="Cytochrome_P450_monoxygenase"/>
</dbReference>
<sequence>MIEIADTFGPDPSQVQDRIHEDPRLLNRTPYAVAVINEVLRILPTCGRPYDRAVPDVQVVDEDGRVYPYPTEGCNVWMLPLAIHHSPKYWKDTDTEACIPDRWLVGAENPLYPPKGAWRPFVWGPAELYRTDIGDES</sequence>
<dbReference type="PANTHER" id="PTHR24305:SF107">
    <property type="entry name" value="P450, PUTATIVE (EUROFUNG)-RELATED"/>
    <property type="match status" value="1"/>
</dbReference>
<evidence type="ECO:0000256" key="6">
    <source>
        <dbReference type="ARBA" id="ARBA00023004"/>
    </source>
</evidence>